<keyword evidence="8" id="KW-1133">Transmembrane helix</keyword>
<dbReference type="EC" id="2.7.11.1" evidence="2"/>
<evidence type="ECO:0000256" key="10">
    <source>
        <dbReference type="ARBA" id="ARBA00047899"/>
    </source>
</evidence>
<dbReference type="InterPro" id="IPR047117">
    <property type="entry name" value="PERK1-13-like"/>
</dbReference>
<dbReference type="InterPro" id="IPR001245">
    <property type="entry name" value="Ser-Thr/Tyr_kinase_cat_dom"/>
</dbReference>
<evidence type="ECO:0000256" key="2">
    <source>
        <dbReference type="ARBA" id="ARBA00012513"/>
    </source>
</evidence>
<keyword evidence="3" id="KW-0723">Serine/threonine-protein kinase</keyword>
<evidence type="ECO:0000256" key="6">
    <source>
        <dbReference type="ARBA" id="ARBA00022741"/>
    </source>
</evidence>
<dbReference type="AlphaFoldDB" id="A0AAD4X514"/>
<protein>
    <recommendedName>
        <fullName evidence="2">non-specific serine/threonine protein kinase</fullName>
        <ecNumber evidence="2">2.7.11.1</ecNumber>
    </recommendedName>
</protein>
<gene>
    <name evidence="14" type="ORF">MKW98_009338</name>
</gene>
<organism evidence="14 15">
    <name type="scientific">Papaver atlanticum</name>
    <dbReference type="NCBI Taxonomy" id="357466"/>
    <lineage>
        <taxon>Eukaryota</taxon>
        <taxon>Viridiplantae</taxon>
        <taxon>Streptophyta</taxon>
        <taxon>Embryophyta</taxon>
        <taxon>Tracheophyta</taxon>
        <taxon>Spermatophyta</taxon>
        <taxon>Magnoliopsida</taxon>
        <taxon>Ranunculales</taxon>
        <taxon>Papaveraceae</taxon>
        <taxon>Papaveroideae</taxon>
        <taxon>Papaver</taxon>
    </lineage>
</organism>
<feature type="domain" description="Protein kinase" evidence="13">
    <location>
        <begin position="1"/>
        <end position="142"/>
    </location>
</feature>
<dbReference type="EMBL" id="JAJJMB010016680">
    <property type="protein sequence ID" value="KAI3845272.1"/>
    <property type="molecule type" value="Genomic_DNA"/>
</dbReference>
<keyword evidence="5" id="KW-0812">Transmembrane</keyword>
<dbReference type="GO" id="GO:0005524">
    <property type="term" value="F:ATP binding"/>
    <property type="evidence" value="ECO:0007669"/>
    <property type="project" value="UniProtKB-KW"/>
</dbReference>
<dbReference type="Gene3D" id="1.10.510.10">
    <property type="entry name" value="Transferase(Phosphotransferase) domain 1"/>
    <property type="match status" value="1"/>
</dbReference>
<feature type="region of interest" description="Disordered" evidence="12">
    <location>
        <begin position="192"/>
        <end position="231"/>
    </location>
</feature>
<sequence>VSDFGLAKLASDYNTHVSTRVVGTVGYMAPEYASSGKLTDRSDVYSFGVVLLELVTGRKAIDPTQPLGDESLVEWARPLLIHALDTGNFAALIDPKLESRYVETEMLRMIEAAAACVRHAAPRRPRMVQVLRALDSECDGLIDLNNGLKLGQSTAYDSAEYSVEIKRFREMAFGSWESSDYDILGVDGQSSNGVTVELEESGSVEFPSSSDSESHLMKSPHSKQRNRLKPR</sequence>
<evidence type="ECO:0000256" key="5">
    <source>
        <dbReference type="ARBA" id="ARBA00022692"/>
    </source>
</evidence>
<keyword evidence="7" id="KW-0067">ATP-binding</keyword>
<keyword evidence="3" id="KW-0418">Kinase</keyword>
<evidence type="ECO:0000256" key="4">
    <source>
        <dbReference type="ARBA" id="ARBA00022679"/>
    </source>
</evidence>
<feature type="compositionally biased region" description="Basic residues" evidence="12">
    <location>
        <begin position="218"/>
        <end position="231"/>
    </location>
</feature>
<evidence type="ECO:0000313" key="15">
    <source>
        <dbReference type="Proteomes" id="UP001202328"/>
    </source>
</evidence>
<evidence type="ECO:0000256" key="3">
    <source>
        <dbReference type="ARBA" id="ARBA00022527"/>
    </source>
</evidence>
<feature type="non-terminal residue" evidence="14">
    <location>
        <position position="1"/>
    </location>
</feature>
<dbReference type="PANTHER" id="PTHR47982">
    <property type="entry name" value="PROLINE-RICH RECEPTOR-LIKE PROTEIN KINASE PERK4"/>
    <property type="match status" value="1"/>
</dbReference>
<comment type="catalytic activity">
    <reaction evidence="10">
        <text>L-threonyl-[protein] + ATP = O-phospho-L-threonyl-[protein] + ADP + H(+)</text>
        <dbReference type="Rhea" id="RHEA:46608"/>
        <dbReference type="Rhea" id="RHEA-COMP:11060"/>
        <dbReference type="Rhea" id="RHEA-COMP:11605"/>
        <dbReference type="ChEBI" id="CHEBI:15378"/>
        <dbReference type="ChEBI" id="CHEBI:30013"/>
        <dbReference type="ChEBI" id="CHEBI:30616"/>
        <dbReference type="ChEBI" id="CHEBI:61977"/>
        <dbReference type="ChEBI" id="CHEBI:456216"/>
        <dbReference type="EC" id="2.7.11.1"/>
    </reaction>
</comment>
<dbReference type="SUPFAM" id="SSF56112">
    <property type="entry name" value="Protein kinase-like (PK-like)"/>
    <property type="match status" value="1"/>
</dbReference>
<dbReference type="InterPro" id="IPR000719">
    <property type="entry name" value="Prot_kinase_dom"/>
</dbReference>
<dbReference type="Pfam" id="PF07714">
    <property type="entry name" value="PK_Tyr_Ser-Thr"/>
    <property type="match status" value="1"/>
</dbReference>
<evidence type="ECO:0000313" key="14">
    <source>
        <dbReference type="EMBL" id="KAI3845272.1"/>
    </source>
</evidence>
<evidence type="ECO:0000256" key="9">
    <source>
        <dbReference type="ARBA" id="ARBA00023136"/>
    </source>
</evidence>
<dbReference type="Proteomes" id="UP001202328">
    <property type="component" value="Unassembled WGS sequence"/>
</dbReference>
<name>A0AAD4X514_9MAGN</name>
<keyword evidence="9" id="KW-0472">Membrane</keyword>
<reference evidence="14" key="1">
    <citation type="submission" date="2022-04" db="EMBL/GenBank/DDBJ databases">
        <title>A functionally conserved STORR gene fusion in Papaver species that diverged 16.8 million years ago.</title>
        <authorList>
            <person name="Catania T."/>
        </authorList>
    </citation>
    <scope>NUCLEOTIDE SEQUENCE</scope>
    <source>
        <strain evidence="14">S-188037</strain>
    </source>
</reference>
<dbReference type="GO" id="GO:0004674">
    <property type="term" value="F:protein serine/threonine kinase activity"/>
    <property type="evidence" value="ECO:0007669"/>
    <property type="project" value="UniProtKB-KW"/>
</dbReference>
<keyword evidence="6" id="KW-0547">Nucleotide-binding</keyword>
<dbReference type="PROSITE" id="PS50011">
    <property type="entry name" value="PROTEIN_KINASE_DOM"/>
    <property type="match status" value="1"/>
</dbReference>
<evidence type="ECO:0000259" key="13">
    <source>
        <dbReference type="PROSITE" id="PS50011"/>
    </source>
</evidence>
<dbReference type="PANTHER" id="PTHR47982:SF44">
    <property type="entry name" value="PROLINE-RICH RECEPTOR-LIKE PROTEIN KINASE PERK13-RELATED"/>
    <property type="match status" value="1"/>
</dbReference>
<evidence type="ECO:0000256" key="12">
    <source>
        <dbReference type="SAM" id="MobiDB-lite"/>
    </source>
</evidence>
<evidence type="ECO:0000256" key="11">
    <source>
        <dbReference type="ARBA" id="ARBA00048679"/>
    </source>
</evidence>
<dbReference type="InterPro" id="IPR011009">
    <property type="entry name" value="Kinase-like_dom_sf"/>
</dbReference>
<evidence type="ECO:0000256" key="7">
    <source>
        <dbReference type="ARBA" id="ARBA00022840"/>
    </source>
</evidence>
<evidence type="ECO:0000256" key="8">
    <source>
        <dbReference type="ARBA" id="ARBA00022989"/>
    </source>
</evidence>
<dbReference type="GO" id="GO:0005886">
    <property type="term" value="C:plasma membrane"/>
    <property type="evidence" value="ECO:0007669"/>
    <property type="project" value="UniProtKB-SubCell"/>
</dbReference>
<comment type="subcellular location">
    <subcellularLocation>
        <location evidence="1">Cell membrane</location>
        <topology evidence="1">Single-pass membrane protein</topology>
    </subcellularLocation>
</comment>
<proteinExistence type="predicted"/>
<comment type="catalytic activity">
    <reaction evidence="11">
        <text>L-seryl-[protein] + ATP = O-phospho-L-seryl-[protein] + ADP + H(+)</text>
        <dbReference type="Rhea" id="RHEA:17989"/>
        <dbReference type="Rhea" id="RHEA-COMP:9863"/>
        <dbReference type="Rhea" id="RHEA-COMP:11604"/>
        <dbReference type="ChEBI" id="CHEBI:15378"/>
        <dbReference type="ChEBI" id="CHEBI:29999"/>
        <dbReference type="ChEBI" id="CHEBI:30616"/>
        <dbReference type="ChEBI" id="CHEBI:83421"/>
        <dbReference type="ChEBI" id="CHEBI:456216"/>
        <dbReference type="EC" id="2.7.11.1"/>
    </reaction>
</comment>
<comment type="caution">
    <text evidence="14">The sequence shown here is derived from an EMBL/GenBank/DDBJ whole genome shotgun (WGS) entry which is preliminary data.</text>
</comment>
<evidence type="ECO:0000256" key="1">
    <source>
        <dbReference type="ARBA" id="ARBA00004162"/>
    </source>
</evidence>
<keyword evidence="4" id="KW-0808">Transferase</keyword>
<keyword evidence="15" id="KW-1185">Reference proteome</keyword>
<accession>A0AAD4X514</accession>